<comment type="catalytic activity">
    <reaction evidence="12">
        <text>O-phospho-L-serine + H2O = L-serine + phosphate</text>
        <dbReference type="Rhea" id="RHEA:21208"/>
        <dbReference type="ChEBI" id="CHEBI:15377"/>
        <dbReference type="ChEBI" id="CHEBI:33384"/>
        <dbReference type="ChEBI" id="CHEBI:43474"/>
        <dbReference type="ChEBI" id="CHEBI:57524"/>
        <dbReference type="EC" id="3.1.3.3"/>
    </reaction>
</comment>
<dbReference type="SFLD" id="SFLDG01136">
    <property type="entry name" value="C1.6:_Phosphoserine_Phosphatas"/>
    <property type="match status" value="1"/>
</dbReference>
<evidence type="ECO:0000256" key="10">
    <source>
        <dbReference type="ARBA" id="ARBA00023299"/>
    </source>
</evidence>
<dbReference type="PANTHER" id="PTHR43344">
    <property type="entry name" value="PHOSPHOSERINE PHOSPHATASE"/>
    <property type="match status" value="1"/>
</dbReference>
<evidence type="ECO:0000256" key="3">
    <source>
        <dbReference type="ARBA" id="ARBA00009184"/>
    </source>
</evidence>
<evidence type="ECO:0000256" key="14">
    <source>
        <dbReference type="PIRSR" id="PIRSR604469-1"/>
    </source>
</evidence>
<gene>
    <name evidence="15" type="ORF">EV686_10885</name>
</gene>
<evidence type="ECO:0000256" key="9">
    <source>
        <dbReference type="ARBA" id="ARBA00022842"/>
    </source>
</evidence>
<dbReference type="NCBIfam" id="TIGR01488">
    <property type="entry name" value="HAD-SF-IB"/>
    <property type="match status" value="1"/>
</dbReference>
<comment type="similarity">
    <text evidence="3">Belongs to the HAD-like hydrolase superfamily. SerB family.</text>
</comment>
<dbReference type="GO" id="GO:0036424">
    <property type="term" value="F:L-phosphoserine phosphatase activity"/>
    <property type="evidence" value="ECO:0007669"/>
    <property type="project" value="InterPro"/>
</dbReference>
<dbReference type="SFLD" id="SFLDG01137">
    <property type="entry name" value="C1.6.1:_Phosphoserine_Phosphat"/>
    <property type="match status" value="1"/>
</dbReference>
<dbReference type="SFLD" id="SFLDS00003">
    <property type="entry name" value="Haloacid_Dehalogenase"/>
    <property type="match status" value="1"/>
</dbReference>
<evidence type="ECO:0000256" key="11">
    <source>
        <dbReference type="ARBA" id="ARBA00031693"/>
    </source>
</evidence>
<dbReference type="Gene3D" id="3.40.50.1000">
    <property type="entry name" value="HAD superfamily/HAD-like"/>
    <property type="match status" value="1"/>
</dbReference>
<reference evidence="15 16" key="1">
    <citation type="submission" date="2019-03" db="EMBL/GenBank/DDBJ databases">
        <title>Genomic Encyclopedia of Type Strains, Phase IV (KMG-IV): sequencing the most valuable type-strain genomes for metagenomic binning, comparative biology and taxonomic classification.</title>
        <authorList>
            <person name="Goeker M."/>
        </authorList>
    </citation>
    <scope>NUCLEOTIDE SEQUENCE [LARGE SCALE GENOMIC DNA]</scope>
    <source>
        <strain evidence="15 16">DSM 100048</strain>
    </source>
</reference>
<organism evidence="15 16">
    <name type="scientific">Paracandidimonas soli</name>
    <dbReference type="NCBI Taxonomy" id="1917182"/>
    <lineage>
        <taxon>Bacteria</taxon>
        <taxon>Pseudomonadati</taxon>
        <taxon>Pseudomonadota</taxon>
        <taxon>Betaproteobacteria</taxon>
        <taxon>Burkholderiales</taxon>
        <taxon>Alcaligenaceae</taxon>
        <taxon>Paracandidimonas</taxon>
    </lineage>
</organism>
<evidence type="ECO:0000256" key="1">
    <source>
        <dbReference type="ARBA" id="ARBA00001946"/>
    </source>
</evidence>
<dbReference type="InterPro" id="IPR036412">
    <property type="entry name" value="HAD-like_sf"/>
</dbReference>
<evidence type="ECO:0000256" key="6">
    <source>
        <dbReference type="ARBA" id="ARBA00022605"/>
    </source>
</evidence>
<keyword evidence="9" id="KW-0460">Magnesium</keyword>
<keyword evidence="10" id="KW-0718">Serine biosynthesis</keyword>
<dbReference type="SUPFAM" id="SSF56784">
    <property type="entry name" value="HAD-like"/>
    <property type="match status" value="1"/>
</dbReference>
<keyword evidence="7" id="KW-0479">Metal-binding</keyword>
<comment type="pathway">
    <text evidence="2">Amino-acid biosynthesis; L-serine biosynthesis; L-serine from 3-phospho-D-glycerate: step 3/3.</text>
</comment>
<sequence>MNPLSSTLQTVAPGLQARGLALPLNLADYRLIAFDMDATLITVESMDEIAECAGLRTSMAAMTAAAMRGEGGDYAQNLRKRVGMLAGVPESVLETVWRERIRPTPGAETLIQACKAAGLRCILVTSGFTWFAEKLKTRLQLDDLRANVLEIADGRLTGKLLPQPWGDCFDGEGKRQKVLETCAQMGIGPEQAIAVGDGANDLPMIRTAGLPVAFHGKPVLRAEARVAIDEGGLDRLLELFARA</sequence>
<evidence type="ECO:0000256" key="13">
    <source>
        <dbReference type="ARBA" id="ARBA00048523"/>
    </source>
</evidence>
<dbReference type="EMBL" id="SMBX01000008">
    <property type="protein sequence ID" value="TCU95242.1"/>
    <property type="molecule type" value="Genomic_DNA"/>
</dbReference>
<evidence type="ECO:0000313" key="16">
    <source>
        <dbReference type="Proteomes" id="UP000294692"/>
    </source>
</evidence>
<evidence type="ECO:0000256" key="4">
    <source>
        <dbReference type="ARBA" id="ARBA00012640"/>
    </source>
</evidence>
<dbReference type="UniPathway" id="UPA00135">
    <property type="reaction ID" value="UER00198"/>
</dbReference>
<dbReference type="Proteomes" id="UP000294692">
    <property type="component" value="Unassembled WGS sequence"/>
</dbReference>
<keyword evidence="16" id="KW-1185">Reference proteome</keyword>
<dbReference type="InterPro" id="IPR050582">
    <property type="entry name" value="HAD-like_SerB"/>
</dbReference>
<name>A0A4R3UVQ6_9BURK</name>
<evidence type="ECO:0000256" key="12">
    <source>
        <dbReference type="ARBA" id="ARBA00048138"/>
    </source>
</evidence>
<dbReference type="OrthoDB" id="9792539at2"/>
<dbReference type="NCBIfam" id="TIGR00338">
    <property type="entry name" value="serB"/>
    <property type="match status" value="1"/>
</dbReference>
<feature type="active site" description="Proton donor" evidence="14">
    <location>
        <position position="37"/>
    </location>
</feature>
<dbReference type="GO" id="GO:0006564">
    <property type="term" value="P:L-serine biosynthetic process"/>
    <property type="evidence" value="ECO:0007669"/>
    <property type="project" value="UniProtKB-KW"/>
</dbReference>
<comment type="catalytic activity">
    <reaction evidence="13">
        <text>O-phospho-D-serine + H2O = D-serine + phosphate</text>
        <dbReference type="Rhea" id="RHEA:24873"/>
        <dbReference type="ChEBI" id="CHEBI:15377"/>
        <dbReference type="ChEBI" id="CHEBI:35247"/>
        <dbReference type="ChEBI" id="CHEBI:43474"/>
        <dbReference type="ChEBI" id="CHEBI:58680"/>
        <dbReference type="EC" id="3.1.3.3"/>
    </reaction>
</comment>
<proteinExistence type="inferred from homology"/>
<dbReference type="GO" id="GO:0000287">
    <property type="term" value="F:magnesium ion binding"/>
    <property type="evidence" value="ECO:0007669"/>
    <property type="project" value="TreeGrafter"/>
</dbReference>
<protein>
    <recommendedName>
        <fullName evidence="5">Phosphoserine phosphatase</fullName>
        <ecNumber evidence="4">3.1.3.3</ecNumber>
    </recommendedName>
    <alternativeName>
        <fullName evidence="11">O-phosphoserine phosphohydrolase</fullName>
    </alternativeName>
</protein>
<evidence type="ECO:0000256" key="8">
    <source>
        <dbReference type="ARBA" id="ARBA00022801"/>
    </source>
</evidence>
<dbReference type="AlphaFoldDB" id="A0A4R3UVQ6"/>
<evidence type="ECO:0000313" key="15">
    <source>
        <dbReference type="EMBL" id="TCU95242.1"/>
    </source>
</evidence>
<dbReference type="SFLD" id="SFLDF00029">
    <property type="entry name" value="phosphoserine_phosphatase"/>
    <property type="match status" value="1"/>
</dbReference>
<dbReference type="GO" id="GO:0005737">
    <property type="term" value="C:cytoplasm"/>
    <property type="evidence" value="ECO:0007669"/>
    <property type="project" value="TreeGrafter"/>
</dbReference>
<evidence type="ECO:0000256" key="7">
    <source>
        <dbReference type="ARBA" id="ARBA00022723"/>
    </source>
</evidence>
<feature type="active site" description="Nucleophile" evidence="14">
    <location>
        <position position="35"/>
    </location>
</feature>
<dbReference type="RefSeq" id="WP_132477687.1">
    <property type="nucleotide sequence ID" value="NZ_JBHRVM010000001.1"/>
</dbReference>
<keyword evidence="8" id="KW-0378">Hydrolase</keyword>
<dbReference type="Pfam" id="PF12710">
    <property type="entry name" value="HAD"/>
    <property type="match status" value="1"/>
</dbReference>
<dbReference type="EC" id="3.1.3.3" evidence="4"/>
<keyword evidence="6" id="KW-0028">Amino-acid biosynthesis</keyword>
<evidence type="ECO:0000256" key="5">
    <source>
        <dbReference type="ARBA" id="ARBA00015196"/>
    </source>
</evidence>
<evidence type="ECO:0000256" key="2">
    <source>
        <dbReference type="ARBA" id="ARBA00005135"/>
    </source>
</evidence>
<comment type="caution">
    <text evidence="15">The sequence shown here is derived from an EMBL/GenBank/DDBJ whole genome shotgun (WGS) entry which is preliminary data.</text>
</comment>
<accession>A0A4R3UVQ6</accession>
<comment type="cofactor">
    <cofactor evidence="1">
        <name>Mg(2+)</name>
        <dbReference type="ChEBI" id="CHEBI:18420"/>
    </cofactor>
</comment>
<dbReference type="InterPro" id="IPR023214">
    <property type="entry name" value="HAD_sf"/>
</dbReference>
<dbReference type="InterPro" id="IPR004469">
    <property type="entry name" value="PSP"/>
</dbReference>
<dbReference type="PANTHER" id="PTHR43344:SF2">
    <property type="entry name" value="PHOSPHOSERINE PHOSPHATASE"/>
    <property type="match status" value="1"/>
</dbReference>